<feature type="transmembrane region" description="Helical" evidence="1">
    <location>
        <begin position="20"/>
        <end position="41"/>
    </location>
</feature>
<proteinExistence type="predicted"/>
<evidence type="ECO:0000313" key="3">
    <source>
        <dbReference type="Proteomes" id="UP000460412"/>
    </source>
</evidence>
<feature type="transmembrane region" description="Helical" evidence="1">
    <location>
        <begin position="47"/>
        <end position="65"/>
    </location>
</feature>
<feature type="transmembrane region" description="Helical" evidence="1">
    <location>
        <begin position="91"/>
        <end position="113"/>
    </location>
</feature>
<evidence type="ECO:0000256" key="1">
    <source>
        <dbReference type="SAM" id="Phobius"/>
    </source>
</evidence>
<dbReference type="AlphaFoldDB" id="A0A7X3MGB0"/>
<sequence>MREYFLAEKMKNRHTYLQKLMVLMPVAVVCLSAWLATDYFMIDSYNWWYMVLFPSMVALVGASVGNRDKKMGNRTIRVLPVKMGAVWDAKVLYGIQCMGIALLVFLGMTLAVGTWLEHIQQVFPINPSVGEQLLAVVVLFVTSLWQIPFCLLLQQLMGVFPMLLLHMGSYTLLSVELALHPFFMALPGGITARLMCIILKILPNGLVAEPGNVTFTQELLEWRGLPVGIAASALWFVLLWRAGRKWFERQVER</sequence>
<keyword evidence="1" id="KW-1133">Transmembrane helix</keyword>
<feature type="transmembrane region" description="Helical" evidence="1">
    <location>
        <begin position="133"/>
        <end position="165"/>
    </location>
</feature>
<dbReference type="InterPro" id="IPR021205">
    <property type="entry name" value="Lanti_perm_SpaE/MutE/EpiE-like"/>
</dbReference>
<accession>A0A7X3MGB0</accession>
<dbReference type="CDD" id="cd21807">
    <property type="entry name" value="ABC-2_lan_permease_MutE_EpiE-like"/>
    <property type="match status" value="1"/>
</dbReference>
<gene>
    <name evidence="2" type="ORF">GN277_11130</name>
</gene>
<comment type="caution">
    <text evidence="2">The sequence shown here is derived from an EMBL/GenBank/DDBJ whole genome shotgun (WGS) entry which is preliminary data.</text>
</comment>
<keyword evidence="1" id="KW-0472">Membrane</keyword>
<organism evidence="2 3">
    <name type="scientific">Sporofaciens musculi</name>
    <dbReference type="NCBI Taxonomy" id="2681861"/>
    <lineage>
        <taxon>Bacteria</taxon>
        <taxon>Bacillati</taxon>
        <taxon>Bacillota</taxon>
        <taxon>Clostridia</taxon>
        <taxon>Lachnospirales</taxon>
        <taxon>Lachnospiraceae</taxon>
        <taxon>Sporofaciens</taxon>
    </lineage>
</organism>
<dbReference type="EMBL" id="WUQX01000001">
    <property type="protein sequence ID" value="MXP75915.1"/>
    <property type="molecule type" value="Genomic_DNA"/>
</dbReference>
<keyword evidence="3" id="KW-1185">Reference proteome</keyword>
<dbReference type="Proteomes" id="UP000460412">
    <property type="component" value="Unassembled WGS sequence"/>
</dbReference>
<feature type="transmembrane region" description="Helical" evidence="1">
    <location>
        <begin position="222"/>
        <end position="240"/>
    </location>
</feature>
<name>A0A7X3MGB0_9FIRM</name>
<keyword evidence="1" id="KW-0812">Transmembrane</keyword>
<protein>
    <submittedName>
        <fullName evidence="2">Lantibiotic immunity ABC transporter MutE/EpiE family permease subunit</fullName>
    </submittedName>
</protein>
<dbReference type="RefSeq" id="WP_159751099.1">
    <property type="nucleotide sequence ID" value="NZ_WUQX01000001.1"/>
</dbReference>
<reference evidence="2 3" key="1">
    <citation type="submission" date="2019-12" db="EMBL/GenBank/DDBJ databases">
        <title>Sporaefaciens musculi gen. nov., sp. nov., a novel bacterium isolated from the caecum of an obese mouse.</title>
        <authorList>
            <person name="Rasmussen T.S."/>
            <person name="Streidl T."/>
            <person name="Hitch T.C.A."/>
            <person name="Wortmann E."/>
            <person name="Deptula P."/>
            <person name="Hansen M."/>
            <person name="Nielsen D.S."/>
            <person name="Clavel T."/>
            <person name="Vogensen F.K."/>
        </authorList>
    </citation>
    <scope>NUCLEOTIDE SEQUENCE [LARGE SCALE GENOMIC DNA]</scope>
    <source>
        <strain evidence="2 3">WCA-9-b2</strain>
    </source>
</reference>
<evidence type="ECO:0000313" key="2">
    <source>
        <dbReference type="EMBL" id="MXP75915.1"/>
    </source>
</evidence>
<dbReference type="NCBIfam" id="TIGR03732">
    <property type="entry name" value="lanti_perm_MutE"/>
    <property type="match status" value="1"/>
</dbReference>